<keyword evidence="2" id="KW-0812">Transmembrane</keyword>
<gene>
    <name evidence="3" type="ORF">A7K91_01095</name>
</gene>
<proteinExistence type="predicted"/>
<reference evidence="3 4" key="1">
    <citation type="submission" date="2016-05" db="EMBL/GenBank/DDBJ databases">
        <title>Paenibacillus oryzae. sp. nov., isolated from the rice root.</title>
        <authorList>
            <person name="Zhang J."/>
            <person name="Zhang X."/>
        </authorList>
    </citation>
    <scope>NUCLEOTIDE SEQUENCE [LARGE SCALE GENOMIC DNA]</scope>
    <source>
        <strain evidence="3 4">1DrF-4</strain>
    </source>
</reference>
<dbReference type="STRING" id="1844972.A7K91_01095"/>
<dbReference type="Proteomes" id="UP000092024">
    <property type="component" value="Unassembled WGS sequence"/>
</dbReference>
<evidence type="ECO:0000256" key="2">
    <source>
        <dbReference type="SAM" id="Phobius"/>
    </source>
</evidence>
<feature type="region of interest" description="Disordered" evidence="1">
    <location>
        <begin position="38"/>
        <end position="95"/>
    </location>
</feature>
<organism evidence="3 4">
    <name type="scientific">Paenibacillus oryzae</name>
    <dbReference type="NCBI Taxonomy" id="1844972"/>
    <lineage>
        <taxon>Bacteria</taxon>
        <taxon>Bacillati</taxon>
        <taxon>Bacillota</taxon>
        <taxon>Bacilli</taxon>
        <taxon>Bacillales</taxon>
        <taxon>Paenibacillaceae</taxon>
        <taxon>Paenibacillus</taxon>
    </lineage>
</organism>
<protein>
    <submittedName>
        <fullName evidence="3">Uncharacterized protein</fullName>
    </submittedName>
</protein>
<feature type="compositionally biased region" description="Polar residues" evidence="1">
    <location>
        <begin position="38"/>
        <end position="51"/>
    </location>
</feature>
<keyword evidence="2" id="KW-1133">Transmembrane helix</keyword>
<dbReference type="AlphaFoldDB" id="A0A1A5Y9F5"/>
<dbReference type="EMBL" id="LYPA01000080">
    <property type="protein sequence ID" value="OBR62254.1"/>
    <property type="molecule type" value="Genomic_DNA"/>
</dbReference>
<name>A0A1A5Y9F5_9BACL</name>
<dbReference type="InterPro" id="IPR043751">
    <property type="entry name" value="DUF5696"/>
</dbReference>
<keyword evidence="2" id="KW-0472">Membrane</keyword>
<sequence length="884" mass="97296">MRKEEPGLKKLTIIAIAVMIGSLLVSGMPNYAGPTPVSATAANASDDQSAEQPIEQIGQADDSAEQPASTEEETAASEPVNAEAGRQAQSLSEGMEAAAENEHLILYVNEATTEIAVKDKRNGAIWYSNPQDREDDAIATGYNKSKLNVQVELSYYDSAGNSLKYDNYTHSIQNGQFVIEKADGGLNIVYTLGEVKSDIEAIPKYISEERFQNLIIGKIASDADKKEIEKRFKFNEETKQYERRDSSLKGVGLSKVTGIFKEIGYDEEQVAIDKAAYGDEGGGAASVVIPLHYRLDGEYLKVSIPAGGLEYPDTMKIQTLSLLPFFGASGMKDEGYTLVPDGSGSLIHFNNEKTYAAPYRAVMYGSDTAINQLMQIQKEESARLPVFGMKYDDRGFLGIIEQGDAASAIEADVSGRLNQYNTVYPSFTLNNMEEVTLSNGWRSSTVKKFQAQPFQSDIAVAYGFLAADEASYSGMAAHYRDFLTEKNAMAKLEEADSIPFYVELIGGIPKKKFFLGIPYNAYQPLTTFQQAEDILGQMKDMGVEGIQLRYTGWFNDGIKHNLPKSVSVDKKLGGAKGLRALQEYADNSGVGLYPDATFLEVYANAKGFKKSQASRLITNKLAAIYPYRISTFRQDDEADPGYVLSPGALPGIVDGFMKDYSKLGLSGLSLRDMGDKLNSDFNRTNVIDREEAKEIALEQMKQMSESVSDLMLEGGNAYAAPYARHIVDAPMTNSGFNITDESVPFFQLVYHGYVQYAGAAWNMADDQDSEINFLKALETGSAVHYTWFYADPSAIKMTEFDNLYSADYRRWIDEAAQQHVKLNGILHDVQNQVIKEHTKLAAGVYQTTFEKGKTIIVNYNEKAANVNGVTVGAKDYWVGGNAKP</sequence>
<evidence type="ECO:0000313" key="3">
    <source>
        <dbReference type="EMBL" id="OBR62254.1"/>
    </source>
</evidence>
<keyword evidence="4" id="KW-1185">Reference proteome</keyword>
<evidence type="ECO:0000256" key="1">
    <source>
        <dbReference type="SAM" id="MobiDB-lite"/>
    </source>
</evidence>
<feature type="transmembrane region" description="Helical" evidence="2">
    <location>
        <begin position="12"/>
        <end position="32"/>
    </location>
</feature>
<dbReference type="Pfam" id="PF18952">
    <property type="entry name" value="DUF5696"/>
    <property type="match status" value="1"/>
</dbReference>
<accession>A0A1A5Y9F5</accession>
<comment type="caution">
    <text evidence="3">The sequence shown here is derived from an EMBL/GenBank/DDBJ whole genome shotgun (WGS) entry which is preliminary data.</text>
</comment>
<evidence type="ECO:0000313" key="4">
    <source>
        <dbReference type="Proteomes" id="UP000092024"/>
    </source>
</evidence>